<dbReference type="EMBL" id="CP118157">
    <property type="protein sequence ID" value="WOF22258.1"/>
    <property type="molecule type" value="Genomic_DNA"/>
</dbReference>
<keyword evidence="1 2" id="KW-0808">Transferase</keyword>
<organism evidence="2 3">
    <name type="scientific">Microbacterium betulae</name>
    <dbReference type="NCBI Taxonomy" id="2981139"/>
    <lineage>
        <taxon>Bacteria</taxon>
        <taxon>Bacillati</taxon>
        <taxon>Actinomycetota</taxon>
        <taxon>Actinomycetes</taxon>
        <taxon>Micrococcales</taxon>
        <taxon>Microbacteriaceae</taxon>
        <taxon>Microbacterium</taxon>
    </lineage>
</organism>
<proteinExistence type="predicted"/>
<dbReference type="EC" id="2.4.-.-" evidence="2"/>
<evidence type="ECO:0000313" key="2">
    <source>
        <dbReference type="EMBL" id="WOF22258.1"/>
    </source>
</evidence>
<evidence type="ECO:0000313" key="3">
    <source>
        <dbReference type="Proteomes" id="UP001305498"/>
    </source>
</evidence>
<dbReference type="GO" id="GO:0016757">
    <property type="term" value="F:glycosyltransferase activity"/>
    <property type="evidence" value="ECO:0007669"/>
    <property type="project" value="UniProtKB-KW"/>
</dbReference>
<dbReference type="Proteomes" id="UP001305498">
    <property type="component" value="Chromosome"/>
</dbReference>
<dbReference type="RefSeq" id="WP_317138733.1">
    <property type="nucleotide sequence ID" value="NZ_CP118157.1"/>
</dbReference>
<dbReference type="SUPFAM" id="SSF53756">
    <property type="entry name" value="UDP-Glycosyltransferase/glycogen phosphorylase"/>
    <property type="match status" value="1"/>
</dbReference>
<gene>
    <name evidence="2" type="ORF">N8K70_12810</name>
</gene>
<sequence>MRAHYATNVFHYAYVVDALRRLYDEVSLSRRYEISHRTFARLAPWLPSSARQLVRRRVAPGDGADRRSVLWEASFVPAVRGRLGIPLSDREVVALTGRSAESARRAAVGAAAFQFIEGLGHRALRREEFDVSVMERRSLHHGAFESTVEAWGGFPLQTYVDPLRDVLEEEYAGADAIVVYSDAARQSFLQRGHAPERVWTVPLPIVGPPPAPGSEIARDPSLAIYVGRGHIDRGLDVAVGTVERLGSPYRLAVAGPMSRDVLEWMRGHDRVDYLGVLGVEDLGRLYARASILLVPSVESFGLALLDAAALGVRVLCRETSGVGPSLGEPFARVVTGRDIAAWAHAAAEEFADESEERRASRRDEARTLVTRFTPAVSSEALTRVYRAIG</sequence>
<evidence type="ECO:0000256" key="1">
    <source>
        <dbReference type="ARBA" id="ARBA00022679"/>
    </source>
</evidence>
<dbReference type="PANTHER" id="PTHR46401">
    <property type="entry name" value="GLYCOSYLTRANSFERASE WBBK-RELATED"/>
    <property type="match status" value="1"/>
</dbReference>
<name>A0AA97FG37_9MICO</name>
<dbReference type="GO" id="GO:0009103">
    <property type="term" value="P:lipopolysaccharide biosynthetic process"/>
    <property type="evidence" value="ECO:0007669"/>
    <property type="project" value="TreeGrafter"/>
</dbReference>
<dbReference type="PANTHER" id="PTHR46401:SF2">
    <property type="entry name" value="GLYCOSYLTRANSFERASE WBBK-RELATED"/>
    <property type="match status" value="1"/>
</dbReference>
<protein>
    <submittedName>
        <fullName evidence="2">Glycosyltransferase</fullName>
        <ecNumber evidence="2">2.4.-.-</ecNumber>
    </submittedName>
</protein>
<dbReference type="KEGG" id="mbet:N8K70_12810"/>
<reference evidence="2 3" key="1">
    <citation type="submission" date="2023-02" db="EMBL/GenBank/DDBJ databases">
        <title>Microbacterium betulae sp. nov., isolated from birch wood.</title>
        <authorList>
            <person name="Pasciak M."/>
            <person name="Pawlik K.J."/>
            <person name="Martynowski D."/>
            <person name="Laczmanski L."/>
            <person name="Ciekot J."/>
            <person name="Szponar B."/>
            <person name="Wojcik-Fatla A."/>
            <person name="Mackiewicz B."/>
            <person name="Farian E."/>
            <person name="Cholewa G."/>
            <person name="Cholewa A."/>
            <person name="Dutkiewicz J."/>
        </authorList>
    </citation>
    <scope>NUCLEOTIDE SEQUENCE [LARGE SCALE GENOMIC DNA]</scope>
    <source>
        <strain evidence="2 3">AB</strain>
    </source>
</reference>
<dbReference type="AlphaFoldDB" id="A0AA97FG37"/>
<keyword evidence="2" id="KW-0328">Glycosyltransferase</keyword>
<dbReference type="Gene3D" id="3.40.50.2000">
    <property type="entry name" value="Glycogen Phosphorylase B"/>
    <property type="match status" value="2"/>
</dbReference>
<accession>A0AA97FG37</accession>
<dbReference type="Pfam" id="PF13692">
    <property type="entry name" value="Glyco_trans_1_4"/>
    <property type="match status" value="1"/>
</dbReference>
<keyword evidence="3" id="KW-1185">Reference proteome</keyword>